<comment type="caution">
    <text evidence="2">The sequence shown here is derived from an EMBL/GenBank/DDBJ whole genome shotgun (WGS) entry which is preliminary data.</text>
</comment>
<keyword evidence="3" id="KW-1185">Reference proteome</keyword>
<organism evidence="2 3">
    <name type="scientific">Paenibacillus validus</name>
    <dbReference type="NCBI Taxonomy" id="44253"/>
    <lineage>
        <taxon>Bacteria</taxon>
        <taxon>Bacillati</taxon>
        <taxon>Bacillota</taxon>
        <taxon>Bacilli</taxon>
        <taxon>Bacillales</taxon>
        <taxon>Paenibacillaceae</taxon>
        <taxon>Paenibacillus</taxon>
    </lineage>
</organism>
<name>A0A7X2ZBA4_9BACL</name>
<dbReference type="InterPro" id="IPR021338">
    <property type="entry name" value="DUF2953"/>
</dbReference>
<feature type="transmembrane region" description="Helical" evidence="1">
    <location>
        <begin position="37"/>
        <end position="56"/>
    </location>
</feature>
<dbReference type="AlphaFoldDB" id="A0A7X2ZBA4"/>
<dbReference type="Pfam" id="PF11167">
    <property type="entry name" value="DUF2953"/>
    <property type="match status" value="1"/>
</dbReference>
<keyword evidence="1" id="KW-0812">Transmembrane</keyword>
<evidence type="ECO:0000256" key="1">
    <source>
        <dbReference type="SAM" id="Phobius"/>
    </source>
</evidence>
<dbReference type="Proteomes" id="UP000450917">
    <property type="component" value="Unassembled WGS sequence"/>
</dbReference>
<proteinExistence type="predicted"/>
<keyword evidence="1" id="KW-0472">Membrane</keyword>
<evidence type="ECO:0000313" key="2">
    <source>
        <dbReference type="EMBL" id="MUG71672.1"/>
    </source>
</evidence>
<reference evidence="2 3" key="1">
    <citation type="submission" date="2019-11" db="EMBL/GenBank/DDBJ databases">
        <title>Draft genome sequences of five Paenibacillus species of dairy origin.</title>
        <authorList>
            <person name="Olajide A.M."/>
            <person name="Chen S."/>
            <person name="Lapointe G."/>
        </authorList>
    </citation>
    <scope>NUCLEOTIDE SEQUENCE [LARGE SCALE GENOMIC DNA]</scope>
    <source>
        <strain evidence="2 3">2CS3</strain>
    </source>
</reference>
<gene>
    <name evidence="2" type="ORF">GNP93_13425</name>
</gene>
<sequence length="263" mass="30244">MFYQGKAILIPEEMKRQASGTGSFLCFPQNFAVREEISMVWVWMAAGLLFVLLLLLGSRVNIRLIFTHQDKNDEISVEVRALLGLVRFRYEVPTLRFKGLRAGLEVKSEQVNAGAGRLIDDRKETINADKIKQKFEDVRILLTHCFDFNEWLSRMLRHVHCTKLNWKTSVGIGDAPETAFLVGTLWGVKSSLLGFVCRYIRLETQPQLQVMPVFNQMMFLTEGNCTIRIRIWHLLSGGVQLLMRIRKTEGGLQAWRRVLMPTS</sequence>
<accession>A0A7X2ZBA4</accession>
<keyword evidence="1" id="KW-1133">Transmembrane helix</keyword>
<evidence type="ECO:0000313" key="3">
    <source>
        <dbReference type="Proteomes" id="UP000450917"/>
    </source>
</evidence>
<protein>
    <submittedName>
        <fullName evidence="2">DUF2953 domain-containing protein</fullName>
    </submittedName>
</protein>
<dbReference type="EMBL" id="WNZX01000010">
    <property type="protein sequence ID" value="MUG71672.1"/>
    <property type="molecule type" value="Genomic_DNA"/>
</dbReference>